<keyword evidence="2" id="KW-1185">Reference proteome</keyword>
<reference evidence="1" key="1">
    <citation type="submission" date="2022-04" db="EMBL/GenBank/DDBJ databases">
        <title>Jade perch genome.</title>
        <authorList>
            <person name="Chao B."/>
        </authorList>
    </citation>
    <scope>NUCLEOTIDE SEQUENCE</scope>
    <source>
        <strain evidence="1">CB-2022</strain>
    </source>
</reference>
<name>A0ACB8W100_9TELE</name>
<sequence length="130" mass="14797">MRNCAVLCLMETWLNDNMPDPAFQIDGHGFCSVRTATSSLNKGWCTNCTLVNSHCSEAIEHMTVKCRPHYLPREFTAVFVMAVYIPPGAKANEALKELHNNISSLQHKHPEAFYTWLRGFQPRKPDRHPA</sequence>
<gene>
    <name evidence="1" type="ORF">L3Q82_002024</name>
</gene>
<dbReference type="Proteomes" id="UP000831701">
    <property type="component" value="Chromosome 15"/>
</dbReference>
<dbReference type="EMBL" id="CM041545">
    <property type="protein sequence ID" value="KAI3361662.1"/>
    <property type="molecule type" value="Genomic_DNA"/>
</dbReference>
<accession>A0ACB8W100</accession>
<evidence type="ECO:0000313" key="1">
    <source>
        <dbReference type="EMBL" id="KAI3361662.1"/>
    </source>
</evidence>
<proteinExistence type="predicted"/>
<comment type="caution">
    <text evidence="1">The sequence shown here is derived from an EMBL/GenBank/DDBJ whole genome shotgun (WGS) entry which is preliminary data.</text>
</comment>
<evidence type="ECO:0000313" key="2">
    <source>
        <dbReference type="Proteomes" id="UP000831701"/>
    </source>
</evidence>
<organism evidence="1 2">
    <name type="scientific">Scortum barcoo</name>
    <name type="common">barcoo grunter</name>
    <dbReference type="NCBI Taxonomy" id="214431"/>
    <lineage>
        <taxon>Eukaryota</taxon>
        <taxon>Metazoa</taxon>
        <taxon>Chordata</taxon>
        <taxon>Craniata</taxon>
        <taxon>Vertebrata</taxon>
        <taxon>Euteleostomi</taxon>
        <taxon>Actinopterygii</taxon>
        <taxon>Neopterygii</taxon>
        <taxon>Teleostei</taxon>
        <taxon>Neoteleostei</taxon>
        <taxon>Acanthomorphata</taxon>
        <taxon>Eupercaria</taxon>
        <taxon>Centrarchiformes</taxon>
        <taxon>Terapontoidei</taxon>
        <taxon>Terapontidae</taxon>
        <taxon>Scortum</taxon>
    </lineage>
</organism>
<protein>
    <submittedName>
        <fullName evidence="1">Uncharacterized protein</fullName>
    </submittedName>
</protein>